<reference evidence="2 3" key="1">
    <citation type="submission" date="2018-11" db="EMBL/GenBank/DDBJ databases">
        <title>Pseudaminobacter arsenicus sp. nov., an arsenic-resistant bacterium isolated from arsenic-rich aquifers.</title>
        <authorList>
            <person name="Mu Y."/>
        </authorList>
    </citation>
    <scope>NUCLEOTIDE SEQUENCE [LARGE SCALE GENOMIC DNA]</scope>
    <source>
        <strain evidence="2 3">CB3</strain>
    </source>
</reference>
<feature type="compositionally biased region" description="Polar residues" evidence="1">
    <location>
        <begin position="20"/>
        <end position="31"/>
    </location>
</feature>
<feature type="compositionally biased region" description="Polar residues" evidence="1">
    <location>
        <begin position="1"/>
        <end position="13"/>
    </location>
</feature>
<dbReference type="EMBL" id="RKST01000002">
    <property type="protein sequence ID" value="RUM99166.1"/>
    <property type="molecule type" value="Genomic_DNA"/>
</dbReference>
<evidence type="ECO:0000313" key="3">
    <source>
        <dbReference type="Proteomes" id="UP000281647"/>
    </source>
</evidence>
<gene>
    <name evidence="2" type="ORF">EET67_03070</name>
</gene>
<dbReference type="Proteomes" id="UP000281647">
    <property type="component" value="Unassembled WGS sequence"/>
</dbReference>
<protein>
    <submittedName>
        <fullName evidence="2">Uncharacterized protein</fullName>
    </submittedName>
</protein>
<comment type="caution">
    <text evidence="2">The sequence shown here is derived from an EMBL/GenBank/DDBJ whole genome shotgun (WGS) entry which is preliminary data.</text>
</comment>
<keyword evidence="3" id="KW-1185">Reference proteome</keyword>
<dbReference type="OrthoDB" id="1522627at2"/>
<sequence length="68" mass="7442">GRSTPTPRPSHQSVRPRLPPNSSLESKQESPVNLCPRALVKTLKASGSIPDDAFMTYGNTYVRKVCCN</sequence>
<evidence type="ECO:0000256" key="1">
    <source>
        <dbReference type="SAM" id="MobiDB-lite"/>
    </source>
</evidence>
<dbReference type="AlphaFoldDB" id="A0A432VAN2"/>
<proteinExistence type="predicted"/>
<name>A0A432VAN2_9HYPH</name>
<feature type="non-terminal residue" evidence="2">
    <location>
        <position position="1"/>
    </location>
</feature>
<feature type="region of interest" description="Disordered" evidence="1">
    <location>
        <begin position="1"/>
        <end position="31"/>
    </location>
</feature>
<accession>A0A432VAN2</accession>
<organism evidence="2 3">
    <name type="scientific">Borborobacter arsenicus</name>
    <dbReference type="NCBI Taxonomy" id="1851146"/>
    <lineage>
        <taxon>Bacteria</taxon>
        <taxon>Pseudomonadati</taxon>
        <taxon>Pseudomonadota</taxon>
        <taxon>Alphaproteobacteria</taxon>
        <taxon>Hyphomicrobiales</taxon>
        <taxon>Phyllobacteriaceae</taxon>
        <taxon>Borborobacter</taxon>
    </lineage>
</organism>
<evidence type="ECO:0000313" key="2">
    <source>
        <dbReference type="EMBL" id="RUM99166.1"/>
    </source>
</evidence>